<dbReference type="SUPFAM" id="SSF55008">
    <property type="entry name" value="HMA, heavy metal-associated domain"/>
    <property type="match status" value="1"/>
</dbReference>
<dbReference type="Gene3D" id="3.40.1110.10">
    <property type="entry name" value="Calcium-transporting ATPase, cytoplasmic domain N"/>
    <property type="match status" value="1"/>
</dbReference>
<feature type="domain" description="HMA" evidence="23">
    <location>
        <begin position="2"/>
        <end position="68"/>
    </location>
</feature>
<dbReference type="InterPro" id="IPR001757">
    <property type="entry name" value="P_typ_ATPase"/>
</dbReference>
<keyword evidence="10" id="KW-0187">Copper transport</keyword>
<dbReference type="NCBIfam" id="TIGR01511">
    <property type="entry name" value="ATPase-IB1_Cu"/>
    <property type="match status" value="1"/>
</dbReference>
<name>A0A977KT29_9CYAN</name>
<dbReference type="CDD" id="cd00371">
    <property type="entry name" value="HMA"/>
    <property type="match status" value="1"/>
</dbReference>
<keyword evidence="5 22" id="KW-1003">Cell membrane</keyword>
<evidence type="ECO:0000256" key="21">
    <source>
        <dbReference type="ARBA" id="ARBA00072218"/>
    </source>
</evidence>
<dbReference type="PANTHER" id="PTHR43520">
    <property type="entry name" value="ATP7, ISOFORM B"/>
    <property type="match status" value="1"/>
</dbReference>
<dbReference type="SUPFAM" id="SSF81653">
    <property type="entry name" value="Calcium ATPase, transduction domain A"/>
    <property type="match status" value="1"/>
</dbReference>
<evidence type="ECO:0000256" key="11">
    <source>
        <dbReference type="ARBA" id="ARBA00022840"/>
    </source>
</evidence>
<dbReference type="GO" id="GO:0005524">
    <property type="term" value="F:ATP binding"/>
    <property type="evidence" value="ECO:0007669"/>
    <property type="project" value="UniProtKB-UniRule"/>
</dbReference>
<dbReference type="InterPro" id="IPR008250">
    <property type="entry name" value="ATPase_P-typ_transduc_dom_A_sf"/>
</dbReference>
<evidence type="ECO:0000256" key="4">
    <source>
        <dbReference type="ARBA" id="ARBA00022448"/>
    </source>
</evidence>
<evidence type="ECO:0000256" key="8">
    <source>
        <dbReference type="ARBA" id="ARBA00022723"/>
    </source>
</evidence>
<dbReference type="GO" id="GO:0140581">
    <property type="term" value="F:P-type monovalent copper transporter activity"/>
    <property type="evidence" value="ECO:0007669"/>
    <property type="project" value="UniProtKB-EC"/>
</dbReference>
<evidence type="ECO:0000256" key="10">
    <source>
        <dbReference type="ARBA" id="ARBA00022796"/>
    </source>
</evidence>
<dbReference type="Gene3D" id="3.30.70.100">
    <property type="match status" value="1"/>
</dbReference>
<comment type="catalytic activity">
    <reaction evidence="19">
        <text>Cu(+)(in) + ATP + H2O = Cu(+)(out) + ADP + phosphate + H(+)</text>
        <dbReference type="Rhea" id="RHEA:25792"/>
        <dbReference type="ChEBI" id="CHEBI:15377"/>
        <dbReference type="ChEBI" id="CHEBI:15378"/>
        <dbReference type="ChEBI" id="CHEBI:30616"/>
        <dbReference type="ChEBI" id="CHEBI:43474"/>
        <dbReference type="ChEBI" id="CHEBI:49552"/>
        <dbReference type="ChEBI" id="CHEBI:456216"/>
        <dbReference type="EC" id="7.2.2.8"/>
    </reaction>
</comment>
<dbReference type="GO" id="GO:0005886">
    <property type="term" value="C:plasma membrane"/>
    <property type="evidence" value="ECO:0007669"/>
    <property type="project" value="UniProtKB-SubCell"/>
</dbReference>
<feature type="transmembrane region" description="Helical" evidence="22">
    <location>
        <begin position="89"/>
        <end position="107"/>
    </location>
</feature>
<gene>
    <name evidence="24" type="ORF">KA717_26410</name>
</gene>
<dbReference type="CDD" id="cd02094">
    <property type="entry name" value="P-type_ATPase_Cu-like"/>
    <property type="match status" value="1"/>
</dbReference>
<dbReference type="KEGG" id="wna:KA717_26410"/>
<feature type="transmembrane region" description="Helical" evidence="22">
    <location>
        <begin position="157"/>
        <end position="180"/>
    </location>
</feature>
<evidence type="ECO:0000256" key="18">
    <source>
        <dbReference type="ARBA" id="ARBA00033239"/>
    </source>
</evidence>
<feature type="transmembrane region" description="Helical" evidence="22">
    <location>
        <begin position="373"/>
        <end position="394"/>
    </location>
</feature>
<dbReference type="FunFam" id="3.40.50.1000:FF:000144">
    <property type="entry name" value="copper-transporting ATPase 1 isoform X2"/>
    <property type="match status" value="1"/>
</dbReference>
<evidence type="ECO:0000256" key="19">
    <source>
        <dbReference type="ARBA" id="ARBA00049289"/>
    </source>
</evidence>
<dbReference type="InterPro" id="IPR006121">
    <property type="entry name" value="HMA_dom"/>
</dbReference>
<dbReference type="NCBIfam" id="TIGR01525">
    <property type="entry name" value="ATPase-IB_hvy"/>
    <property type="match status" value="1"/>
</dbReference>
<dbReference type="InterPro" id="IPR059000">
    <property type="entry name" value="ATPase_P-type_domA"/>
</dbReference>
<dbReference type="SUPFAM" id="SSF56784">
    <property type="entry name" value="HAD-like"/>
    <property type="match status" value="1"/>
</dbReference>
<dbReference type="Pfam" id="PF00702">
    <property type="entry name" value="Hydrolase"/>
    <property type="match status" value="1"/>
</dbReference>
<feature type="transmembrane region" description="Helical" evidence="22">
    <location>
        <begin position="348"/>
        <end position="367"/>
    </location>
</feature>
<keyword evidence="17 22" id="KW-0472">Membrane</keyword>
<dbReference type="InterPro" id="IPR023299">
    <property type="entry name" value="ATPase_P-typ_cyto_dom_N"/>
</dbReference>
<accession>A0A977KT29</accession>
<evidence type="ECO:0000256" key="13">
    <source>
        <dbReference type="ARBA" id="ARBA00022967"/>
    </source>
</evidence>
<feature type="transmembrane region" description="Helical" evidence="22">
    <location>
        <begin position="127"/>
        <end position="145"/>
    </location>
</feature>
<dbReference type="PROSITE" id="PS50846">
    <property type="entry name" value="HMA_2"/>
    <property type="match status" value="1"/>
</dbReference>
<evidence type="ECO:0000256" key="16">
    <source>
        <dbReference type="ARBA" id="ARBA00023065"/>
    </source>
</evidence>
<protein>
    <recommendedName>
        <fullName evidence="21">Probable copper-transporting ATPase PacS</fullName>
        <ecNumber evidence="3">7.2.2.8</ecNumber>
    </recommendedName>
    <alternativeName>
        <fullName evidence="18">Cu(+)-exporting ATPase</fullName>
    </alternativeName>
</protein>
<evidence type="ECO:0000256" key="1">
    <source>
        <dbReference type="ARBA" id="ARBA00004651"/>
    </source>
</evidence>
<dbReference type="GO" id="GO:0016887">
    <property type="term" value="F:ATP hydrolysis activity"/>
    <property type="evidence" value="ECO:0007669"/>
    <property type="project" value="InterPro"/>
</dbReference>
<dbReference type="InterPro" id="IPR027256">
    <property type="entry name" value="P-typ_ATPase_IB"/>
</dbReference>
<dbReference type="Pfam" id="PF00122">
    <property type="entry name" value="E1-E2_ATPase"/>
    <property type="match status" value="1"/>
</dbReference>
<evidence type="ECO:0000256" key="3">
    <source>
        <dbReference type="ARBA" id="ARBA00012517"/>
    </source>
</evidence>
<dbReference type="InterPro" id="IPR044492">
    <property type="entry name" value="P_typ_ATPase_HD_dom"/>
</dbReference>
<keyword evidence="12" id="KW-0460">Magnesium</keyword>
<dbReference type="InterPro" id="IPR023298">
    <property type="entry name" value="ATPase_P-typ_TM_dom_sf"/>
</dbReference>
<dbReference type="EC" id="7.2.2.8" evidence="3"/>
<feature type="transmembrane region" description="Helical" evidence="22">
    <location>
        <begin position="690"/>
        <end position="712"/>
    </location>
</feature>
<evidence type="ECO:0000256" key="14">
    <source>
        <dbReference type="ARBA" id="ARBA00022989"/>
    </source>
</evidence>
<sequence>MENLTLQLQGMRCAACASTVERVVKKVVGVSSCQVNFALEQATVDYDPQATTMIAIQTAIDKAGYQSLPLEVNNEQDEKINQKKVLQTLYVQLLIGGIASFLLLLGSIPMMTGWGMNFIPTFFQNPWFQWLLATPVQFWCGKGFYQGAIKSLKTRSATMDTLVVLGTSAAYFYSLFTLLFPQFLMEPGLSHHVYFEASTIVITLILLGRFFEQRARRETSDAIHKLMGLQVKTAQLFRNGEVVTVPIEAVQVGDLILVHPGEKIPVDGEIIDGTSTIDEAMVTGESLPIKKSIGDEVIGATINKNGSLKIRATRVGKDTVLAQIVKLVQQAQASKAPIQKLADQVTQWFVPVVLLVALLTFILWFVLGHHLTFAISTMVAVLIIACPCALGLATPTSVMVGTGKGAEFGILIRDAQSLELSQKLQTIVLDKTGTLTQGKPTVTDFISLHANNSMTELELIQGAASIEKYSEHPLAEAIVNYAQSQQVTLLDIQNFTAIAGCGVQGQVGENWIQLGTERWFQELGMITDDLKDAETRWEKEQKTVVWLAINQQLQAIVGIADALKPSSQQVVATLKKMGLEVVMLTGDNQATARAIADQVGIYHLIAEVRPDDKANQIKKLQQSGKIVAMVGDGINDAPALAQADVGISLGTGTDVAIAASDITLISGDLQGIVTAIQLSRATMRNIQQNLFFAFIYNVIGIPLAAGLFYPWFGWLLNPIIAGAAMAFSSVSVVTNALRLRQFCPKYSSD</sequence>
<dbReference type="GO" id="GO:0055070">
    <property type="term" value="P:copper ion homeostasis"/>
    <property type="evidence" value="ECO:0007669"/>
    <property type="project" value="TreeGrafter"/>
</dbReference>
<dbReference type="PRINTS" id="PR00943">
    <property type="entry name" value="CUATPASE"/>
</dbReference>
<comment type="similarity">
    <text evidence="2 22">Belongs to the cation transport ATPase (P-type) (TC 3.A.3) family. Type IB subfamily.</text>
</comment>
<evidence type="ECO:0000256" key="7">
    <source>
        <dbReference type="ARBA" id="ARBA00022692"/>
    </source>
</evidence>
<dbReference type="PANTHER" id="PTHR43520:SF8">
    <property type="entry name" value="P-TYPE CU(+) TRANSPORTER"/>
    <property type="match status" value="1"/>
</dbReference>
<dbReference type="InterPro" id="IPR036412">
    <property type="entry name" value="HAD-like_sf"/>
</dbReference>
<keyword evidence="9 22" id="KW-0547">Nucleotide-binding</keyword>
<evidence type="ECO:0000256" key="22">
    <source>
        <dbReference type="RuleBase" id="RU362081"/>
    </source>
</evidence>
<dbReference type="SFLD" id="SFLDG00002">
    <property type="entry name" value="C1.7:_P-type_atpase_like"/>
    <property type="match status" value="1"/>
</dbReference>
<dbReference type="PRINTS" id="PR00119">
    <property type="entry name" value="CATATPASE"/>
</dbReference>
<evidence type="ECO:0000256" key="2">
    <source>
        <dbReference type="ARBA" id="ARBA00006024"/>
    </source>
</evidence>
<dbReference type="InterPro" id="IPR018303">
    <property type="entry name" value="ATPase_P-typ_P_site"/>
</dbReference>
<feature type="transmembrane region" description="Helical" evidence="22">
    <location>
        <begin position="718"/>
        <end position="737"/>
    </location>
</feature>
<dbReference type="SFLD" id="SFLDF00027">
    <property type="entry name" value="p-type_atpase"/>
    <property type="match status" value="1"/>
</dbReference>
<dbReference type="InterPro" id="IPR036163">
    <property type="entry name" value="HMA_dom_sf"/>
</dbReference>
<evidence type="ECO:0000256" key="6">
    <source>
        <dbReference type="ARBA" id="ARBA00022553"/>
    </source>
</evidence>
<dbReference type="Gene3D" id="2.70.150.10">
    <property type="entry name" value="Calcium-transporting ATPase, cytoplasmic transduction domain A"/>
    <property type="match status" value="1"/>
</dbReference>
<evidence type="ECO:0000256" key="5">
    <source>
        <dbReference type="ARBA" id="ARBA00022475"/>
    </source>
</evidence>
<dbReference type="FunFam" id="2.70.150.10:FF:000020">
    <property type="entry name" value="Copper-exporting P-type ATPase A"/>
    <property type="match status" value="1"/>
</dbReference>
<keyword evidence="7 22" id="KW-0812">Transmembrane</keyword>
<evidence type="ECO:0000256" key="12">
    <source>
        <dbReference type="ARBA" id="ARBA00022842"/>
    </source>
</evidence>
<keyword evidence="13" id="KW-1278">Translocase</keyword>
<evidence type="ECO:0000256" key="17">
    <source>
        <dbReference type="ARBA" id="ARBA00023136"/>
    </source>
</evidence>
<dbReference type="PROSITE" id="PS01047">
    <property type="entry name" value="HMA_1"/>
    <property type="match status" value="1"/>
</dbReference>
<dbReference type="GO" id="GO:0005507">
    <property type="term" value="F:copper ion binding"/>
    <property type="evidence" value="ECO:0007669"/>
    <property type="project" value="TreeGrafter"/>
</dbReference>
<dbReference type="EMBL" id="CP073041">
    <property type="protein sequence ID" value="UXE59358.1"/>
    <property type="molecule type" value="Genomic_DNA"/>
</dbReference>
<dbReference type="AlphaFoldDB" id="A0A977KT29"/>
<evidence type="ECO:0000256" key="15">
    <source>
        <dbReference type="ARBA" id="ARBA00023008"/>
    </source>
</evidence>
<keyword evidence="11 22" id="KW-0067">ATP-binding</keyword>
<dbReference type="FunFam" id="3.30.70.100:FF:000005">
    <property type="entry name" value="Copper-exporting P-type ATPase A"/>
    <property type="match status" value="1"/>
</dbReference>
<evidence type="ECO:0000259" key="23">
    <source>
        <dbReference type="PROSITE" id="PS50846"/>
    </source>
</evidence>
<comment type="subcellular location">
    <subcellularLocation>
        <location evidence="1">Cell membrane</location>
        <topology evidence="1">Multi-pass membrane protein</topology>
    </subcellularLocation>
</comment>
<feature type="transmembrane region" description="Helical" evidence="22">
    <location>
        <begin position="192"/>
        <end position="211"/>
    </location>
</feature>
<evidence type="ECO:0000256" key="20">
    <source>
        <dbReference type="ARBA" id="ARBA00056348"/>
    </source>
</evidence>
<reference evidence="24" key="1">
    <citation type="submission" date="2021-04" db="EMBL/GenBank/DDBJ databases">
        <title>Genome sequence of Woronichinia naegeliana from Washington state freshwater lake bloom.</title>
        <authorList>
            <person name="Dreher T.W."/>
        </authorList>
    </citation>
    <scope>NUCLEOTIDE SEQUENCE</scope>
    <source>
        <strain evidence="24">WA131</strain>
    </source>
</reference>
<dbReference type="Proteomes" id="UP001065613">
    <property type="component" value="Chromosome"/>
</dbReference>
<dbReference type="SUPFAM" id="SSF81665">
    <property type="entry name" value="Calcium ATPase, transmembrane domain M"/>
    <property type="match status" value="1"/>
</dbReference>
<dbReference type="PROSITE" id="PS00154">
    <property type="entry name" value="ATPASE_E1_E2"/>
    <property type="match status" value="1"/>
</dbReference>
<dbReference type="InterPro" id="IPR017969">
    <property type="entry name" value="Heavy-metal-associated_CS"/>
</dbReference>
<evidence type="ECO:0000313" key="24">
    <source>
        <dbReference type="EMBL" id="UXE59358.1"/>
    </source>
</evidence>
<dbReference type="NCBIfam" id="TIGR01494">
    <property type="entry name" value="ATPase_P-type"/>
    <property type="match status" value="1"/>
</dbReference>
<keyword evidence="8 22" id="KW-0479">Metal-binding</keyword>
<organism evidence="24">
    <name type="scientific">Woronichinia naegeliana WA131</name>
    <dbReference type="NCBI Taxonomy" id="2824559"/>
    <lineage>
        <taxon>Bacteria</taxon>
        <taxon>Bacillati</taxon>
        <taxon>Cyanobacteriota</taxon>
        <taxon>Cyanophyceae</taxon>
        <taxon>Synechococcales</taxon>
        <taxon>Coelosphaeriaceae</taxon>
        <taxon>Woronichinia</taxon>
    </lineage>
</organism>
<keyword evidence="4" id="KW-0813">Transport</keyword>
<dbReference type="Gene3D" id="3.40.50.1000">
    <property type="entry name" value="HAD superfamily/HAD-like"/>
    <property type="match status" value="1"/>
</dbReference>
<comment type="function">
    <text evidence="20">May play a role in the osmotic adaptation.</text>
</comment>
<dbReference type="GO" id="GO:0043682">
    <property type="term" value="F:P-type divalent copper transporter activity"/>
    <property type="evidence" value="ECO:0007669"/>
    <property type="project" value="TreeGrafter"/>
</dbReference>
<proteinExistence type="inferred from homology"/>
<evidence type="ECO:0000256" key="9">
    <source>
        <dbReference type="ARBA" id="ARBA00022741"/>
    </source>
</evidence>
<dbReference type="InterPro" id="IPR023214">
    <property type="entry name" value="HAD_sf"/>
</dbReference>
<dbReference type="Pfam" id="PF00403">
    <property type="entry name" value="HMA"/>
    <property type="match status" value="1"/>
</dbReference>
<keyword evidence="6" id="KW-0597">Phosphoprotein</keyword>
<keyword evidence="15" id="KW-0186">Copper</keyword>
<keyword evidence="14 22" id="KW-1133">Transmembrane helix</keyword>
<keyword evidence="16" id="KW-0406">Ion transport</keyword>
<dbReference type="SFLD" id="SFLDS00003">
    <property type="entry name" value="Haloacid_Dehalogenase"/>
    <property type="match status" value="1"/>
</dbReference>